<proteinExistence type="predicted"/>
<evidence type="ECO:0000256" key="1">
    <source>
        <dbReference type="SAM" id="Phobius"/>
    </source>
</evidence>
<evidence type="ECO:0000313" key="3">
    <source>
        <dbReference type="Proteomes" id="UP001595912"/>
    </source>
</evidence>
<accession>A0ABV9VJV1</accession>
<gene>
    <name evidence="2" type="ORF">ACFPIJ_00245</name>
</gene>
<keyword evidence="1" id="KW-0472">Membrane</keyword>
<keyword evidence="1" id="KW-0812">Transmembrane</keyword>
<sequence length="162" mass="17057">MTDGASPYAAFIEKELQREYDRRDSVNARASGLIVGASGLTGVTLLVAAILNGNDVVLRGYGAVALSVALVAFIVSGMLAVLAGLNWRFKVAAIRTLDAMLSDHWTDDATTAGNQCSYLNVRTTASLRNGTNIKFRLLLAAACLQLVALAGLALTAVQLMLD</sequence>
<keyword evidence="3" id="KW-1185">Reference proteome</keyword>
<evidence type="ECO:0000313" key="2">
    <source>
        <dbReference type="EMBL" id="MFC4996257.1"/>
    </source>
</evidence>
<feature type="transmembrane region" description="Helical" evidence="1">
    <location>
        <begin position="137"/>
        <end position="161"/>
    </location>
</feature>
<feature type="transmembrane region" description="Helical" evidence="1">
    <location>
        <begin position="32"/>
        <end position="51"/>
    </location>
</feature>
<name>A0ABV9VJV1_9ACTN</name>
<reference evidence="3" key="1">
    <citation type="journal article" date="2019" name="Int. J. Syst. Evol. Microbiol.">
        <title>The Global Catalogue of Microorganisms (GCM) 10K type strain sequencing project: providing services to taxonomists for standard genome sequencing and annotation.</title>
        <authorList>
            <consortium name="The Broad Institute Genomics Platform"/>
            <consortium name="The Broad Institute Genome Sequencing Center for Infectious Disease"/>
            <person name="Wu L."/>
            <person name="Ma J."/>
        </authorList>
    </citation>
    <scope>NUCLEOTIDE SEQUENCE [LARGE SCALE GENOMIC DNA]</scope>
    <source>
        <strain evidence="3">CGMCC 4.7152</strain>
    </source>
</reference>
<protein>
    <submittedName>
        <fullName evidence="2">Uncharacterized protein</fullName>
    </submittedName>
</protein>
<feature type="transmembrane region" description="Helical" evidence="1">
    <location>
        <begin position="63"/>
        <end position="85"/>
    </location>
</feature>
<keyword evidence="1" id="KW-1133">Transmembrane helix</keyword>
<comment type="caution">
    <text evidence="2">The sequence shown here is derived from an EMBL/GenBank/DDBJ whole genome shotgun (WGS) entry which is preliminary data.</text>
</comment>
<dbReference type="Proteomes" id="UP001595912">
    <property type="component" value="Unassembled WGS sequence"/>
</dbReference>
<organism evidence="2 3">
    <name type="scientific">Dactylosporangium cerinum</name>
    <dbReference type="NCBI Taxonomy" id="1434730"/>
    <lineage>
        <taxon>Bacteria</taxon>
        <taxon>Bacillati</taxon>
        <taxon>Actinomycetota</taxon>
        <taxon>Actinomycetes</taxon>
        <taxon>Micromonosporales</taxon>
        <taxon>Micromonosporaceae</taxon>
        <taxon>Dactylosporangium</taxon>
    </lineage>
</organism>
<dbReference type="RefSeq" id="WP_380112450.1">
    <property type="nucleotide sequence ID" value="NZ_JBHSIU010000001.1"/>
</dbReference>
<dbReference type="EMBL" id="JBHSIU010000001">
    <property type="protein sequence ID" value="MFC4996257.1"/>
    <property type="molecule type" value="Genomic_DNA"/>
</dbReference>